<keyword evidence="1" id="KW-1133">Transmembrane helix</keyword>
<feature type="transmembrane region" description="Helical" evidence="1">
    <location>
        <begin position="251"/>
        <end position="271"/>
    </location>
</feature>
<evidence type="ECO:0000256" key="1">
    <source>
        <dbReference type="SAM" id="Phobius"/>
    </source>
</evidence>
<dbReference type="RefSeq" id="WP_079347540.1">
    <property type="nucleotide sequence ID" value="NZ_MVAB01000001.1"/>
</dbReference>
<evidence type="ECO:0000313" key="2">
    <source>
        <dbReference type="EMBL" id="OPF88342.1"/>
    </source>
</evidence>
<evidence type="ECO:0000313" key="3">
    <source>
        <dbReference type="Proteomes" id="UP000189970"/>
    </source>
</evidence>
<protein>
    <recommendedName>
        <fullName evidence="4">Glycosyltransferase RgtA/B/C/D-like domain-containing protein</fullName>
    </recommendedName>
</protein>
<feature type="transmembrane region" description="Helical" evidence="1">
    <location>
        <begin position="219"/>
        <end position="239"/>
    </location>
</feature>
<feature type="transmembrane region" description="Helical" evidence="1">
    <location>
        <begin position="575"/>
        <end position="596"/>
    </location>
</feature>
<feature type="transmembrane region" description="Helical" evidence="1">
    <location>
        <begin position="35"/>
        <end position="53"/>
    </location>
</feature>
<accession>A0A1V4DIW9</accession>
<feature type="transmembrane region" description="Helical" evidence="1">
    <location>
        <begin position="7"/>
        <end position="29"/>
    </location>
</feature>
<gene>
    <name evidence="2" type="ORF">BW731_09240</name>
</gene>
<evidence type="ECO:0008006" key="4">
    <source>
        <dbReference type="Google" id="ProtNLM"/>
    </source>
</evidence>
<organism evidence="2 3">
    <name type="scientific">Vagococcus martis</name>
    <dbReference type="NCBI Taxonomy" id="1768210"/>
    <lineage>
        <taxon>Bacteria</taxon>
        <taxon>Bacillati</taxon>
        <taxon>Bacillota</taxon>
        <taxon>Bacilli</taxon>
        <taxon>Lactobacillales</taxon>
        <taxon>Enterococcaceae</taxon>
        <taxon>Vagococcus</taxon>
    </lineage>
</organism>
<feature type="transmembrane region" description="Helical" evidence="1">
    <location>
        <begin position="277"/>
        <end position="295"/>
    </location>
</feature>
<dbReference type="EMBL" id="MVAB01000001">
    <property type="protein sequence ID" value="OPF88342.1"/>
    <property type="molecule type" value="Genomic_DNA"/>
</dbReference>
<dbReference type="Pfam" id="PF19484">
    <property type="entry name" value="DUF6020"/>
    <property type="match status" value="1"/>
</dbReference>
<reference evidence="2 3" key="1">
    <citation type="submission" date="2017-02" db="EMBL/GenBank/DDBJ databases">
        <title>Vagococcus cremeus sp. nov., isolated from the small intestine of a marten, Martes flavigula.</title>
        <authorList>
            <person name="Tak E.J."/>
            <person name="Bae J.-W."/>
        </authorList>
    </citation>
    <scope>NUCLEOTIDE SEQUENCE [LARGE SCALE GENOMIC DNA]</scope>
    <source>
        <strain evidence="2 3">D7T301</strain>
    </source>
</reference>
<feature type="transmembrane region" description="Helical" evidence="1">
    <location>
        <begin position="65"/>
        <end position="82"/>
    </location>
</feature>
<proteinExistence type="predicted"/>
<dbReference type="Proteomes" id="UP000189970">
    <property type="component" value="Unassembled WGS sequence"/>
</dbReference>
<feature type="transmembrane region" description="Helical" evidence="1">
    <location>
        <begin position="302"/>
        <end position="320"/>
    </location>
</feature>
<dbReference type="AlphaFoldDB" id="A0A1V4DIW9"/>
<feature type="transmembrane region" description="Helical" evidence="1">
    <location>
        <begin position="547"/>
        <end position="568"/>
    </location>
</feature>
<feature type="transmembrane region" description="Helical" evidence="1">
    <location>
        <begin position="602"/>
        <end position="620"/>
    </location>
</feature>
<keyword evidence="3" id="KW-1185">Reference proteome</keyword>
<comment type="caution">
    <text evidence="2">The sequence shown here is derived from an EMBL/GenBank/DDBJ whole genome shotgun (WGS) entry which is preliminary data.</text>
</comment>
<dbReference type="InterPro" id="IPR046062">
    <property type="entry name" value="DUF6020"/>
</dbReference>
<feature type="transmembrane region" description="Helical" evidence="1">
    <location>
        <begin position="102"/>
        <end position="127"/>
    </location>
</feature>
<sequence length="638" mass="73485">MTKLKYLINSIVIAVGLNFSFTKGQLLVVSIKNSLMKNAILLNGIAIILFYILYKNRDFLKKSKISLMQWVVSLFLGIVQLFKTALSSTDGLTILYSSWLNILISLVVLYSYTYIFNIIQMLFMAFIQKNDMVEFVQPEKGFLNKNLANHPFITSFVIILICWLPVIVINYPSILVVDAFRQLRQYYGEIPITNAHPPIHTVMLGLSVSLGRKLGDANLGLFLSNIPQILMTLIGFSLSSVTIRKMKLPTFYSWVNIVIGALSPAVLGMLLVSTKDLFFTSSLLVVYNITILYYLKKNKTTTTNVFYALMFILMSTLVILFRKNGIYMMIPLVVIFIFRVLIYIVKSIQQKKIKMIVPSVMMLLILIIPIVLSQLVDKTLETKYNMVEDVRKSEMLSIPFQQTARYVKKFPNEVTADEKEKIKAVMYYDGLGEIYNPIISDPVKRTTPKDVTNEELKDYFKVWFQMFLKHPVTYIESTAAQNYYLFSPENYNFYYSTLTDGYDKQQPEERKTYDVLMDKTGIKKTEHKKDMQKDLTTYFRIFDSLPILGLFSSFSFGVMILLMIFALAVRLRLNVGMMATLPMLMLLLTIFAGPVVRGYLRYGLPFVYVMPLLVCFIIYLNKEKNNQTMSEEPQLTTN</sequence>
<keyword evidence="1" id="KW-0472">Membrane</keyword>
<feature type="transmembrane region" description="Helical" evidence="1">
    <location>
        <begin position="356"/>
        <end position="376"/>
    </location>
</feature>
<feature type="transmembrane region" description="Helical" evidence="1">
    <location>
        <begin position="147"/>
        <end position="171"/>
    </location>
</feature>
<feature type="transmembrane region" description="Helical" evidence="1">
    <location>
        <begin position="326"/>
        <end position="344"/>
    </location>
</feature>
<name>A0A1V4DIW9_9ENTE</name>
<keyword evidence="1" id="KW-0812">Transmembrane</keyword>